<evidence type="ECO:0000256" key="1">
    <source>
        <dbReference type="SAM" id="MobiDB-lite"/>
    </source>
</evidence>
<keyword evidence="3" id="KW-1185">Reference proteome</keyword>
<dbReference type="EMBL" id="BAAAHE010000012">
    <property type="protein sequence ID" value="GAA0615545.1"/>
    <property type="molecule type" value="Genomic_DNA"/>
</dbReference>
<dbReference type="RefSeq" id="WP_344603576.1">
    <property type="nucleotide sequence ID" value="NZ_BAAAHE010000012.1"/>
</dbReference>
<evidence type="ECO:0000313" key="2">
    <source>
        <dbReference type="EMBL" id="GAA0615545.1"/>
    </source>
</evidence>
<sequence length="75" mass="8376">MKPRRAAAPRSFSSPLDRAPEVAPEPETFELDDQVSHDQHGLGVVSAVEPTSVVVTFRGGERRRFQLPCSKLYRL</sequence>
<feature type="region of interest" description="Disordered" evidence="1">
    <location>
        <begin position="1"/>
        <end position="24"/>
    </location>
</feature>
<proteinExistence type="predicted"/>
<evidence type="ECO:0000313" key="3">
    <source>
        <dbReference type="Proteomes" id="UP001500957"/>
    </source>
</evidence>
<protein>
    <submittedName>
        <fullName evidence="2">Uncharacterized protein</fullName>
    </submittedName>
</protein>
<accession>A0ABN1GP45</accession>
<reference evidence="2 3" key="1">
    <citation type="journal article" date="2019" name="Int. J. Syst. Evol. Microbiol.">
        <title>The Global Catalogue of Microorganisms (GCM) 10K type strain sequencing project: providing services to taxonomists for standard genome sequencing and annotation.</title>
        <authorList>
            <consortium name="The Broad Institute Genomics Platform"/>
            <consortium name="The Broad Institute Genome Sequencing Center for Infectious Disease"/>
            <person name="Wu L."/>
            <person name="Ma J."/>
        </authorList>
    </citation>
    <scope>NUCLEOTIDE SEQUENCE [LARGE SCALE GENOMIC DNA]</scope>
    <source>
        <strain evidence="2 3">JCM 10671</strain>
    </source>
</reference>
<organism evidence="2 3">
    <name type="scientific">Sporichthya brevicatena</name>
    <dbReference type="NCBI Taxonomy" id="171442"/>
    <lineage>
        <taxon>Bacteria</taxon>
        <taxon>Bacillati</taxon>
        <taxon>Actinomycetota</taxon>
        <taxon>Actinomycetes</taxon>
        <taxon>Sporichthyales</taxon>
        <taxon>Sporichthyaceae</taxon>
        <taxon>Sporichthya</taxon>
    </lineage>
</organism>
<dbReference type="Proteomes" id="UP001500957">
    <property type="component" value="Unassembled WGS sequence"/>
</dbReference>
<name>A0ABN1GP45_9ACTN</name>
<comment type="caution">
    <text evidence="2">The sequence shown here is derived from an EMBL/GenBank/DDBJ whole genome shotgun (WGS) entry which is preliminary data.</text>
</comment>
<gene>
    <name evidence="2" type="ORF">GCM10009547_16850</name>
</gene>